<evidence type="ECO:0000313" key="2">
    <source>
        <dbReference type="EMBL" id="MBC2385586.1"/>
    </source>
</evidence>
<keyword evidence="1" id="KW-1133">Transmembrane helix</keyword>
<dbReference type="Proteomes" id="UP000534677">
    <property type="component" value="Unassembled WGS sequence"/>
</dbReference>
<keyword evidence="3" id="KW-1185">Reference proteome</keyword>
<evidence type="ECO:0000256" key="1">
    <source>
        <dbReference type="SAM" id="Phobius"/>
    </source>
</evidence>
<name>A0ABR6TIK9_9PSED</name>
<evidence type="ECO:0000313" key="3">
    <source>
        <dbReference type="Proteomes" id="UP000534677"/>
    </source>
</evidence>
<dbReference type="RefSeq" id="WP_185710994.1">
    <property type="nucleotide sequence ID" value="NZ_JAAXCZ010000033.1"/>
</dbReference>
<sequence>MQKTSAINTHQRVALLVTLAASILVMLLHFPFDGYVTKFETTLPSFTACPRGDLQSMRALGAEAFNNALAACQPKSVTTELPITDWHSNGAPIFWFASLLHALATILSVLLIGLAWFFSARSGERR</sequence>
<protein>
    <recommendedName>
        <fullName evidence="4">Transmembrane protein</fullName>
    </recommendedName>
</protein>
<comment type="caution">
    <text evidence="2">The sequence shown here is derived from an EMBL/GenBank/DDBJ whole genome shotgun (WGS) entry which is preliminary data.</text>
</comment>
<evidence type="ECO:0008006" key="4">
    <source>
        <dbReference type="Google" id="ProtNLM"/>
    </source>
</evidence>
<reference evidence="2 3" key="1">
    <citation type="submission" date="2020-04" db="EMBL/GenBank/DDBJ databases">
        <title>Pseudomonas crami sp. nov., a novel proteolytic bacterial species isolated from cream.</title>
        <authorList>
            <person name="Hofmann K."/>
            <person name="Woller A."/>
            <person name="Huptas C."/>
            <person name="Wenning M."/>
            <person name="Scherer S."/>
            <person name="Doll E.V."/>
        </authorList>
    </citation>
    <scope>NUCLEOTIDE SEQUENCE [LARGE SCALE GENOMIC DNA]</scope>
    <source>
        <strain evidence="2 3">WS 5096</strain>
    </source>
</reference>
<gene>
    <name evidence="2" type="ORF">HF209_32030</name>
</gene>
<keyword evidence="1" id="KW-0472">Membrane</keyword>
<organism evidence="2 3">
    <name type="scientific">Pseudomonas cremoris</name>
    <dbReference type="NCBI Taxonomy" id="2724178"/>
    <lineage>
        <taxon>Bacteria</taxon>
        <taxon>Pseudomonadati</taxon>
        <taxon>Pseudomonadota</taxon>
        <taxon>Gammaproteobacteria</taxon>
        <taxon>Pseudomonadales</taxon>
        <taxon>Pseudomonadaceae</taxon>
        <taxon>Pseudomonas</taxon>
    </lineage>
</organism>
<keyword evidence="1" id="KW-0812">Transmembrane</keyword>
<accession>A0ABR6TIK9</accession>
<feature type="transmembrane region" description="Helical" evidence="1">
    <location>
        <begin position="93"/>
        <end position="118"/>
    </location>
</feature>
<dbReference type="EMBL" id="JAAXCZ010000033">
    <property type="protein sequence ID" value="MBC2385586.1"/>
    <property type="molecule type" value="Genomic_DNA"/>
</dbReference>
<feature type="transmembrane region" description="Helical" evidence="1">
    <location>
        <begin position="12"/>
        <end position="32"/>
    </location>
</feature>
<proteinExistence type="predicted"/>